<dbReference type="PANTHER" id="PTHR31225:SF0">
    <property type="entry name" value="S-(+)-LINALOOL SYNTHASE, CHLOROPLASTIC"/>
    <property type="match status" value="1"/>
</dbReference>
<dbReference type="SUPFAM" id="SSF48239">
    <property type="entry name" value="Terpenoid cyclases/Protein prenyltransferases"/>
    <property type="match status" value="1"/>
</dbReference>
<evidence type="ECO:0000313" key="7">
    <source>
        <dbReference type="EMBL" id="KAK7246641.1"/>
    </source>
</evidence>
<feature type="domain" description="Terpene synthase metal-binding" evidence="6">
    <location>
        <begin position="278"/>
        <end position="518"/>
    </location>
</feature>
<dbReference type="InterPro" id="IPR050148">
    <property type="entry name" value="Terpene_synthase-like"/>
</dbReference>
<name>A0AAN9E6J4_CROPI</name>
<dbReference type="SFLD" id="SFLDS00005">
    <property type="entry name" value="Isoprenoid_Synthase_Type_I"/>
    <property type="match status" value="1"/>
</dbReference>
<reference evidence="7 8" key="1">
    <citation type="submission" date="2024-01" db="EMBL/GenBank/DDBJ databases">
        <title>The genomes of 5 underutilized Papilionoideae crops provide insights into root nodulation and disease resistanc.</title>
        <authorList>
            <person name="Yuan L."/>
        </authorList>
    </citation>
    <scope>NUCLEOTIDE SEQUENCE [LARGE SCALE GENOMIC DNA]</scope>
    <source>
        <strain evidence="7">ZHUSHIDOU_FW_LH</strain>
        <tissue evidence="7">Leaf</tissue>
    </source>
</reference>
<keyword evidence="8" id="KW-1185">Reference proteome</keyword>
<comment type="caution">
    <text evidence="7">The sequence shown here is derived from an EMBL/GenBank/DDBJ whole genome shotgun (WGS) entry which is preliminary data.</text>
</comment>
<organism evidence="7 8">
    <name type="scientific">Crotalaria pallida</name>
    <name type="common">Smooth rattlebox</name>
    <name type="synonym">Crotalaria striata</name>
    <dbReference type="NCBI Taxonomy" id="3830"/>
    <lineage>
        <taxon>Eukaryota</taxon>
        <taxon>Viridiplantae</taxon>
        <taxon>Streptophyta</taxon>
        <taxon>Embryophyta</taxon>
        <taxon>Tracheophyta</taxon>
        <taxon>Spermatophyta</taxon>
        <taxon>Magnoliopsida</taxon>
        <taxon>eudicotyledons</taxon>
        <taxon>Gunneridae</taxon>
        <taxon>Pentapetalae</taxon>
        <taxon>rosids</taxon>
        <taxon>fabids</taxon>
        <taxon>Fabales</taxon>
        <taxon>Fabaceae</taxon>
        <taxon>Papilionoideae</taxon>
        <taxon>50 kb inversion clade</taxon>
        <taxon>genistoids sensu lato</taxon>
        <taxon>core genistoids</taxon>
        <taxon>Crotalarieae</taxon>
        <taxon>Crotalaria</taxon>
    </lineage>
</organism>
<dbReference type="GO" id="GO:0016102">
    <property type="term" value="P:diterpenoid biosynthetic process"/>
    <property type="evidence" value="ECO:0007669"/>
    <property type="project" value="InterPro"/>
</dbReference>
<keyword evidence="3" id="KW-0460">Magnesium</keyword>
<evidence type="ECO:0000259" key="6">
    <source>
        <dbReference type="Pfam" id="PF03936"/>
    </source>
</evidence>
<evidence type="ECO:0000313" key="8">
    <source>
        <dbReference type="Proteomes" id="UP001372338"/>
    </source>
</evidence>
<dbReference type="InterPro" id="IPR044814">
    <property type="entry name" value="Terpene_cyclase_plant_C1"/>
</dbReference>
<evidence type="ECO:0000259" key="5">
    <source>
        <dbReference type="Pfam" id="PF01397"/>
    </source>
</evidence>
<comment type="cofactor">
    <cofactor evidence="1">
        <name>Mg(2+)</name>
        <dbReference type="ChEBI" id="CHEBI:18420"/>
    </cofactor>
</comment>
<dbReference type="InterPro" id="IPR008949">
    <property type="entry name" value="Isoprenoid_synthase_dom_sf"/>
</dbReference>
<dbReference type="InterPro" id="IPR005630">
    <property type="entry name" value="Terpene_synthase_metal-bd"/>
</dbReference>
<protein>
    <submittedName>
        <fullName evidence="7">Uncharacterized protein</fullName>
    </submittedName>
</protein>
<evidence type="ECO:0000256" key="1">
    <source>
        <dbReference type="ARBA" id="ARBA00001946"/>
    </source>
</evidence>
<feature type="domain" description="Terpene synthase N-terminal" evidence="5">
    <location>
        <begin position="53"/>
        <end position="208"/>
    </location>
</feature>
<dbReference type="InterPro" id="IPR001906">
    <property type="entry name" value="Terpene_synth_N"/>
</dbReference>
<accession>A0AAN9E6J4</accession>
<evidence type="ECO:0000256" key="4">
    <source>
        <dbReference type="ARBA" id="ARBA00023239"/>
    </source>
</evidence>
<dbReference type="PANTHER" id="PTHR31225">
    <property type="entry name" value="OS04G0344100 PROTEIN-RELATED"/>
    <property type="match status" value="1"/>
</dbReference>
<dbReference type="SUPFAM" id="SSF48576">
    <property type="entry name" value="Terpenoid synthases"/>
    <property type="match status" value="1"/>
</dbReference>
<dbReference type="EMBL" id="JAYWIO010000008">
    <property type="protein sequence ID" value="KAK7246641.1"/>
    <property type="molecule type" value="Genomic_DNA"/>
</dbReference>
<dbReference type="Proteomes" id="UP001372338">
    <property type="component" value="Unassembled WGS sequence"/>
</dbReference>
<evidence type="ECO:0000256" key="2">
    <source>
        <dbReference type="ARBA" id="ARBA00022723"/>
    </source>
</evidence>
<dbReference type="Pfam" id="PF01397">
    <property type="entry name" value="Terpene_synth"/>
    <property type="match status" value="1"/>
</dbReference>
<dbReference type="Gene3D" id="1.50.10.130">
    <property type="entry name" value="Terpene synthase, N-terminal domain"/>
    <property type="match status" value="1"/>
</dbReference>
<dbReference type="Gene3D" id="1.10.600.10">
    <property type="entry name" value="Farnesyl Diphosphate Synthase"/>
    <property type="match status" value="1"/>
</dbReference>
<keyword evidence="2" id="KW-0479">Metal-binding</keyword>
<sequence length="574" mass="65790">MALHLITPFLSSKPEIVATKARISQRFNPVKCDSLPSANKWSIHVQRNPSITWKSSEDVLSIDHAEKLKELKHVLRNGNNESSHQRMDMIDAMERLNIDHHFQEEIDEILRKQYVITRTSGGGGSGRDLHEIALNFRLLRQHGHHVPAEVFDKFMDKDGKFNRKLCGNMKGMIDLYEASHLSTAGEDILDEAGQFSGQILKERLANCFASHEAKLLRSTLQHPCHKSLPMFTAREFFGNFHGMNGWLGSFKELAKMDFSLQQHLHHQEILQISKWWMELGLGNELKYARNQPLKWYIWALACLPDPTLSEERVELTKAISFIYIIDDTFDVYGTLDELTLFTEAVSRWDIADTQELPDYMKICFKALYNVTNEISSWIYQKHGWNPKDSLRKTWESLCKAFLVEAEWFASGHIPSSEEYLRNGIISSGVHIVLVHIFFLLGQRLTQQNAQIIDGSPRIISSTATILRLWDDLGNAEDDNQGDNNNDGSYVSCLLLEHQGLSSKGAREQVMSMISDAWKSLNQECLFGSTFPITFTRASLNLARMVPLMYSYDNKNSLPKLEEQVKSLLYYNVLM</sequence>
<proteinExistence type="predicted"/>
<dbReference type="CDD" id="cd00684">
    <property type="entry name" value="Terpene_cyclase_plant_C1"/>
    <property type="match status" value="1"/>
</dbReference>
<dbReference type="GO" id="GO:0010333">
    <property type="term" value="F:terpene synthase activity"/>
    <property type="evidence" value="ECO:0007669"/>
    <property type="project" value="InterPro"/>
</dbReference>
<dbReference type="InterPro" id="IPR034741">
    <property type="entry name" value="Terpene_cyclase-like_1_C"/>
</dbReference>
<dbReference type="InterPro" id="IPR036965">
    <property type="entry name" value="Terpene_synth_N_sf"/>
</dbReference>
<dbReference type="GO" id="GO:0000287">
    <property type="term" value="F:magnesium ion binding"/>
    <property type="evidence" value="ECO:0007669"/>
    <property type="project" value="InterPro"/>
</dbReference>
<dbReference type="InterPro" id="IPR008930">
    <property type="entry name" value="Terpenoid_cyclase/PrenylTrfase"/>
</dbReference>
<dbReference type="SFLD" id="SFLDG01019">
    <property type="entry name" value="Terpene_Cyclase_Like_1_C_Termi"/>
    <property type="match status" value="1"/>
</dbReference>
<evidence type="ECO:0000256" key="3">
    <source>
        <dbReference type="ARBA" id="ARBA00022842"/>
    </source>
</evidence>
<dbReference type="AlphaFoldDB" id="A0AAN9E6J4"/>
<keyword evidence="4" id="KW-0456">Lyase</keyword>
<dbReference type="Pfam" id="PF03936">
    <property type="entry name" value="Terpene_synth_C"/>
    <property type="match status" value="1"/>
</dbReference>
<gene>
    <name evidence="7" type="ORF">RIF29_41511</name>
</gene>